<sequence>MTEERVRTLSVSEVLACASRHFWDKVAPCHQSRHLEDRPGVSGAGQKTKTTGEERGSPLQEIHLLFACDPWLRSSLSAHILTKSIKLQTVLWSLLTDPQQLPQPDICEDGSSNPIVGLQRSEQEIDNKLRAPGCRRRNADGLAPISEESMPRAMPAWPYISESIHQAL</sequence>
<dbReference type="EMBL" id="MCGN01000002">
    <property type="protein sequence ID" value="ORZ00911.1"/>
    <property type="molecule type" value="Genomic_DNA"/>
</dbReference>
<name>A0A1X2HNH4_SYNRA</name>
<dbReference type="Proteomes" id="UP000242180">
    <property type="component" value="Unassembled WGS sequence"/>
</dbReference>
<evidence type="ECO:0000256" key="1">
    <source>
        <dbReference type="SAM" id="MobiDB-lite"/>
    </source>
</evidence>
<evidence type="ECO:0000313" key="3">
    <source>
        <dbReference type="Proteomes" id="UP000242180"/>
    </source>
</evidence>
<organism evidence="2 3">
    <name type="scientific">Syncephalastrum racemosum</name>
    <name type="common">Filamentous fungus</name>
    <dbReference type="NCBI Taxonomy" id="13706"/>
    <lineage>
        <taxon>Eukaryota</taxon>
        <taxon>Fungi</taxon>
        <taxon>Fungi incertae sedis</taxon>
        <taxon>Mucoromycota</taxon>
        <taxon>Mucoromycotina</taxon>
        <taxon>Mucoromycetes</taxon>
        <taxon>Mucorales</taxon>
        <taxon>Syncephalastraceae</taxon>
        <taxon>Syncephalastrum</taxon>
    </lineage>
</organism>
<proteinExistence type="predicted"/>
<reference evidence="2 3" key="1">
    <citation type="submission" date="2016-07" db="EMBL/GenBank/DDBJ databases">
        <title>Pervasive Adenine N6-methylation of Active Genes in Fungi.</title>
        <authorList>
            <consortium name="DOE Joint Genome Institute"/>
            <person name="Mondo S.J."/>
            <person name="Dannebaum R.O."/>
            <person name="Kuo R.C."/>
            <person name="Labutti K."/>
            <person name="Haridas S."/>
            <person name="Kuo A."/>
            <person name="Salamov A."/>
            <person name="Ahrendt S.R."/>
            <person name="Lipzen A."/>
            <person name="Sullivan W."/>
            <person name="Andreopoulos W.B."/>
            <person name="Clum A."/>
            <person name="Lindquist E."/>
            <person name="Daum C."/>
            <person name="Ramamoorthy G.K."/>
            <person name="Gryganskyi A."/>
            <person name="Culley D."/>
            <person name="Magnuson J.K."/>
            <person name="James T.Y."/>
            <person name="O'Malley M.A."/>
            <person name="Stajich J.E."/>
            <person name="Spatafora J.W."/>
            <person name="Visel A."/>
            <person name="Grigoriev I.V."/>
        </authorList>
    </citation>
    <scope>NUCLEOTIDE SEQUENCE [LARGE SCALE GENOMIC DNA]</scope>
    <source>
        <strain evidence="2 3">NRRL 2496</strain>
    </source>
</reference>
<evidence type="ECO:0000313" key="2">
    <source>
        <dbReference type="EMBL" id="ORZ00911.1"/>
    </source>
</evidence>
<dbReference type="InParanoid" id="A0A1X2HNH4"/>
<keyword evidence="3" id="KW-1185">Reference proteome</keyword>
<gene>
    <name evidence="2" type="ORF">BCR43DRAFT_502553</name>
</gene>
<feature type="region of interest" description="Disordered" evidence="1">
    <location>
        <begin position="34"/>
        <end position="56"/>
    </location>
</feature>
<dbReference type="AlphaFoldDB" id="A0A1X2HNH4"/>
<accession>A0A1X2HNH4</accession>
<comment type="caution">
    <text evidence="2">The sequence shown here is derived from an EMBL/GenBank/DDBJ whole genome shotgun (WGS) entry which is preliminary data.</text>
</comment>
<protein>
    <submittedName>
        <fullName evidence="2">Uncharacterized protein</fullName>
    </submittedName>
</protein>